<proteinExistence type="predicted"/>
<name>F4RYR2_MELLP</name>
<evidence type="ECO:0000256" key="1">
    <source>
        <dbReference type="SAM" id="MobiDB-lite"/>
    </source>
</evidence>
<gene>
    <name evidence="2" type="ORF">MELLADRAFT_91351</name>
</gene>
<dbReference type="HOGENOM" id="CLU_960026_0_0_1"/>
<dbReference type="GeneID" id="18935879"/>
<keyword evidence="3" id="KW-1185">Reference proteome</keyword>
<dbReference type="AlphaFoldDB" id="F4RYR2"/>
<dbReference type="VEuPathDB" id="FungiDB:MELLADRAFT_91351"/>
<organism evidence="3">
    <name type="scientific">Melampsora larici-populina (strain 98AG31 / pathotype 3-4-7)</name>
    <name type="common">Poplar leaf rust fungus</name>
    <dbReference type="NCBI Taxonomy" id="747676"/>
    <lineage>
        <taxon>Eukaryota</taxon>
        <taxon>Fungi</taxon>
        <taxon>Dikarya</taxon>
        <taxon>Basidiomycota</taxon>
        <taxon>Pucciniomycotina</taxon>
        <taxon>Pucciniomycetes</taxon>
        <taxon>Pucciniales</taxon>
        <taxon>Melampsoraceae</taxon>
        <taxon>Melampsora</taxon>
    </lineage>
</organism>
<evidence type="ECO:0000313" key="2">
    <source>
        <dbReference type="EMBL" id="EGG02532.1"/>
    </source>
</evidence>
<dbReference type="InParanoid" id="F4RYR2"/>
<accession>F4RYR2</accession>
<sequence length="290" mass="32971">MRKLESPAQLNEKNSHSNEFHHLQHTQLGDHSQTSSASSFNLNFNRRTLHHTELRELSPYSISTELISHPSDLNLQTCSELSDQEAIRKELSQWSFPDDLPVSKREIIWGPYAESSTDENLCIPAQWQQTTPISICKQEPATYYPPTPTSLKRPRIQTDLINERDAKNSDPINRHPKRTRRKSSNETELGSELYSPTIVSPTYDRFNKVFTILEGLSPQSDTSSTYSNNCLECLHSQHGSNTSSNPFDSSASSTYPSYQPTSISNHHQTFSWYKPSINSNHSTCCITSEH</sequence>
<dbReference type="Proteomes" id="UP000001072">
    <property type="component" value="Unassembled WGS sequence"/>
</dbReference>
<reference evidence="3" key="1">
    <citation type="journal article" date="2011" name="Proc. Natl. Acad. Sci. U.S.A.">
        <title>Obligate biotrophy features unraveled by the genomic analysis of rust fungi.</title>
        <authorList>
            <person name="Duplessis S."/>
            <person name="Cuomo C.A."/>
            <person name="Lin Y.-C."/>
            <person name="Aerts A."/>
            <person name="Tisserant E."/>
            <person name="Veneault-Fourrey C."/>
            <person name="Joly D.L."/>
            <person name="Hacquard S."/>
            <person name="Amselem J."/>
            <person name="Cantarel B.L."/>
            <person name="Chiu R."/>
            <person name="Coutinho P.M."/>
            <person name="Feau N."/>
            <person name="Field M."/>
            <person name="Frey P."/>
            <person name="Gelhaye E."/>
            <person name="Goldberg J."/>
            <person name="Grabherr M.G."/>
            <person name="Kodira C.D."/>
            <person name="Kohler A."/>
            <person name="Kuees U."/>
            <person name="Lindquist E.A."/>
            <person name="Lucas S.M."/>
            <person name="Mago R."/>
            <person name="Mauceli E."/>
            <person name="Morin E."/>
            <person name="Murat C."/>
            <person name="Pangilinan J.L."/>
            <person name="Park R."/>
            <person name="Pearson M."/>
            <person name="Quesneville H."/>
            <person name="Rouhier N."/>
            <person name="Sakthikumar S."/>
            <person name="Salamov A.A."/>
            <person name="Schmutz J."/>
            <person name="Selles B."/>
            <person name="Shapiro H."/>
            <person name="Tanguay P."/>
            <person name="Tuskan G.A."/>
            <person name="Henrissat B."/>
            <person name="Van de Peer Y."/>
            <person name="Rouze P."/>
            <person name="Ellis J.G."/>
            <person name="Dodds P.N."/>
            <person name="Schein J.E."/>
            <person name="Zhong S."/>
            <person name="Hamelin R.C."/>
            <person name="Grigoriev I.V."/>
            <person name="Szabo L.J."/>
            <person name="Martin F."/>
        </authorList>
    </citation>
    <scope>NUCLEOTIDE SEQUENCE [LARGE SCALE GENOMIC DNA]</scope>
    <source>
        <strain evidence="3">98AG31 / pathotype 3-4-7</strain>
    </source>
</reference>
<dbReference type="OrthoDB" id="10424030at2759"/>
<protein>
    <submittedName>
        <fullName evidence="2">Uncharacterized protein</fullName>
    </submittedName>
</protein>
<dbReference type="EMBL" id="GL883130">
    <property type="protein sequence ID" value="EGG02532.1"/>
    <property type="molecule type" value="Genomic_DNA"/>
</dbReference>
<evidence type="ECO:0000313" key="3">
    <source>
        <dbReference type="Proteomes" id="UP000001072"/>
    </source>
</evidence>
<feature type="region of interest" description="Disordered" evidence="1">
    <location>
        <begin position="241"/>
        <end position="260"/>
    </location>
</feature>
<feature type="region of interest" description="Disordered" evidence="1">
    <location>
        <begin position="144"/>
        <end position="193"/>
    </location>
</feature>
<dbReference type="KEGG" id="mlr:MELLADRAFT_91351"/>
<dbReference type="RefSeq" id="XP_007414221.1">
    <property type="nucleotide sequence ID" value="XM_007414159.1"/>
</dbReference>